<evidence type="ECO:0000256" key="4">
    <source>
        <dbReference type="ARBA" id="ARBA00022692"/>
    </source>
</evidence>
<dbReference type="GO" id="GO:0005886">
    <property type="term" value="C:plasma membrane"/>
    <property type="evidence" value="ECO:0007669"/>
    <property type="project" value="UniProtKB-SubCell"/>
</dbReference>
<sequence length="278" mass="31173">MKTKLHAYSSVGSRYVLLIAIALVMIFPFVWMVSTSVKTLEEAFVYPPQFLPRYLHIENYRRLFDAVPMLQFLYNSVKITGLTVLGVLLSCSMGAFALARLAFPGRSLLFGAMLVTLMVPWQTTLIPVFILFQKLGWKDTQYPLWVPAFFGNAFAVFFLRQFFLGIPRDLYEAALVDGLTPPGILFRIFVPLSKPALTTLGVFTFIASWNDLLGPLIYLDTLEKMPLTAGLSFLQTQYSSNWPMMMAGAVISILPVLLIFLMAQRVFIQGIATTGLKG</sequence>
<keyword evidence="2 7" id="KW-0813">Transport</keyword>
<dbReference type="CDD" id="cd06261">
    <property type="entry name" value="TM_PBP2"/>
    <property type="match status" value="1"/>
</dbReference>
<organism evidence="9 10">
    <name type="scientific">Sumerlaea chitinivorans</name>
    <dbReference type="NCBI Taxonomy" id="2250252"/>
    <lineage>
        <taxon>Bacteria</taxon>
        <taxon>Candidatus Sumerlaeota</taxon>
        <taxon>Candidatus Sumerlaeia</taxon>
        <taxon>Candidatus Sumerlaeales</taxon>
        <taxon>Candidatus Sumerlaeaceae</taxon>
        <taxon>Candidatus Sumerlaea</taxon>
    </lineage>
</organism>
<proteinExistence type="inferred from homology"/>
<dbReference type="PROSITE" id="PS50928">
    <property type="entry name" value="ABC_TM1"/>
    <property type="match status" value="1"/>
</dbReference>
<gene>
    <name evidence="9" type="ORF">BRCON_2599</name>
</gene>
<dbReference type="KEGG" id="schv:BRCON_2599"/>
<reference evidence="9 10" key="1">
    <citation type="submission" date="2018-05" db="EMBL/GenBank/DDBJ databases">
        <title>A metagenomic window into the 2 km-deep terrestrial subsurface aquifer revealed taxonomically and functionally diverse microbial community comprising novel uncultured bacterial lineages.</title>
        <authorList>
            <person name="Kadnikov V.V."/>
            <person name="Mardanov A.V."/>
            <person name="Beletsky A.V."/>
            <person name="Banks D."/>
            <person name="Pimenov N.V."/>
            <person name="Frank Y.A."/>
            <person name="Karnachuk O.V."/>
            <person name="Ravin N.V."/>
        </authorList>
    </citation>
    <scope>NUCLEOTIDE SEQUENCE [LARGE SCALE GENOMIC DNA]</scope>
    <source>
        <strain evidence="9">BY</strain>
    </source>
</reference>
<evidence type="ECO:0000313" key="9">
    <source>
        <dbReference type="EMBL" id="AXA37341.1"/>
    </source>
</evidence>
<evidence type="ECO:0000256" key="3">
    <source>
        <dbReference type="ARBA" id="ARBA00022475"/>
    </source>
</evidence>
<evidence type="ECO:0000256" key="6">
    <source>
        <dbReference type="ARBA" id="ARBA00023136"/>
    </source>
</evidence>
<comment type="similarity">
    <text evidence="7">Belongs to the binding-protein-dependent transport system permease family.</text>
</comment>
<feature type="transmembrane region" description="Helical" evidence="7">
    <location>
        <begin position="242"/>
        <end position="263"/>
    </location>
</feature>
<feature type="transmembrane region" description="Helical" evidence="7">
    <location>
        <begin position="144"/>
        <end position="163"/>
    </location>
</feature>
<dbReference type="Proteomes" id="UP000262583">
    <property type="component" value="Chromosome"/>
</dbReference>
<evidence type="ECO:0000313" key="10">
    <source>
        <dbReference type="Proteomes" id="UP000262583"/>
    </source>
</evidence>
<feature type="transmembrane region" description="Helical" evidence="7">
    <location>
        <begin position="108"/>
        <end position="132"/>
    </location>
</feature>
<evidence type="ECO:0000259" key="8">
    <source>
        <dbReference type="PROSITE" id="PS50928"/>
    </source>
</evidence>
<dbReference type="InterPro" id="IPR000515">
    <property type="entry name" value="MetI-like"/>
</dbReference>
<dbReference type="PANTHER" id="PTHR43744:SF12">
    <property type="entry name" value="ABC TRANSPORTER PERMEASE PROTEIN MG189-RELATED"/>
    <property type="match status" value="1"/>
</dbReference>
<feature type="transmembrane region" description="Helical" evidence="7">
    <location>
        <begin position="12"/>
        <end position="31"/>
    </location>
</feature>
<keyword evidence="5 7" id="KW-1133">Transmembrane helix</keyword>
<comment type="subcellular location">
    <subcellularLocation>
        <location evidence="1 7">Cell membrane</location>
        <topology evidence="1 7">Multi-pass membrane protein</topology>
    </subcellularLocation>
</comment>
<evidence type="ECO:0000256" key="7">
    <source>
        <dbReference type="RuleBase" id="RU363032"/>
    </source>
</evidence>
<keyword evidence="4 7" id="KW-0812">Transmembrane</keyword>
<dbReference type="GO" id="GO:0055085">
    <property type="term" value="P:transmembrane transport"/>
    <property type="evidence" value="ECO:0007669"/>
    <property type="project" value="InterPro"/>
</dbReference>
<evidence type="ECO:0000256" key="2">
    <source>
        <dbReference type="ARBA" id="ARBA00022448"/>
    </source>
</evidence>
<dbReference type="EMBL" id="CP030759">
    <property type="protein sequence ID" value="AXA37341.1"/>
    <property type="molecule type" value="Genomic_DNA"/>
</dbReference>
<feature type="transmembrane region" description="Helical" evidence="7">
    <location>
        <begin position="184"/>
        <end position="209"/>
    </location>
</feature>
<evidence type="ECO:0000256" key="1">
    <source>
        <dbReference type="ARBA" id="ARBA00004651"/>
    </source>
</evidence>
<keyword evidence="3" id="KW-1003">Cell membrane</keyword>
<dbReference type="SUPFAM" id="SSF161098">
    <property type="entry name" value="MetI-like"/>
    <property type="match status" value="1"/>
</dbReference>
<keyword evidence="6 7" id="KW-0472">Membrane</keyword>
<accession>A0A2Z4Y7Y0</accession>
<dbReference type="PANTHER" id="PTHR43744">
    <property type="entry name" value="ABC TRANSPORTER PERMEASE PROTEIN MG189-RELATED-RELATED"/>
    <property type="match status" value="1"/>
</dbReference>
<evidence type="ECO:0000256" key="5">
    <source>
        <dbReference type="ARBA" id="ARBA00022989"/>
    </source>
</evidence>
<protein>
    <submittedName>
        <fullName evidence="9">N-Acetyl-D-glucosamine ABC transport system, permease protein 2</fullName>
    </submittedName>
</protein>
<dbReference type="Gene3D" id="1.10.3720.10">
    <property type="entry name" value="MetI-like"/>
    <property type="match status" value="1"/>
</dbReference>
<dbReference type="Pfam" id="PF00528">
    <property type="entry name" value="BPD_transp_1"/>
    <property type="match status" value="1"/>
</dbReference>
<dbReference type="AlphaFoldDB" id="A0A2Z4Y7Y0"/>
<feature type="transmembrane region" description="Helical" evidence="7">
    <location>
        <begin position="79"/>
        <end position="101"/>
    </location>
</feature>
<feature type="domain" description="ABC transmembrane type-1" evidence="8">
    <location>
        <begin position="73"/>
        <end position="263"/>
    </location>
</feature>
<dbReference type="InterPro" id="IPR035906">
    <property type="entry name" value="MetI-like_sf"/>
</dbReference>
<name>A0A2Z4Y7Y0_SUMC1</name>